<reference evidence="1 2" key="1">
    <citation type="submission" date="2020-08" db="EMBL/GenBank/DDBJ databases">
        <title>Sequencing the genomes of 1000 actinobacteria strains.</title>
        <authorList>
            <person name="Klenk H.-P."/>
        </authorList>
    </citation>
    <scope>NUCLEOTIDE SEQUENCE [LARGE SCALE GENOMIC DNA]</scope>
    <source>
        <strain evidence="1 2">DSM 46659</strain>
    </source>
</reference>
<dbReference type="RefSeq" id="WP_184075556.1">
    <property type="nucleotide sequence ID" value="NZ_JACHDS010000001.1"/>
</dbReference>
<dbReference type="EMBL" id="JACHDS010000001">
    <property type="protein sequence ID" value="MBB6172226.1"/>
    <property type="molecule type" value="Genomic_DNA"/>
</dbReference>
<organism evidence="1 2">
    <name type="scientific">Nocardiopsis mwathae</name>
    <dbReference type="NCBI Taxonomy" id="1472723"/>
    <lineage>
        <taxon>Bacteria</taxon>
        <taxon>Bacillati</taxon>
        <taxon>Actinomycetota</taxon>
        <taxon>Actinomycetes</taxon>
        <taxon>Streptosporangiales</taxon>
        <taxon>Nocardiopsidaceae</taxon>
        <taxon>Nocardiopsis</taxon>
    </lineage>
</organism>
<proteinExistence type="predicted"/>
<dbReference type="AlphaFoldDB" id="A0A7W9YJA1"/>
<evidence type="ECO:0000313" key="1">
    <source>
        <dbReference type="EMBL" id="MBB6172226.1"/>
    </source>
</evidence>
<protein>
    <submittedName>
        <fullName evidence="1">Uncharacterized protein</fullName>
    </submittedName>
</protein>
<comment type="caution">
    <text evidence="1">The sequence shown here is derived from an EMBL/GenBank/DDBJ whole genome shotgun (WGS) entry which is preliminary data.</text>
</comment>
<keyword evidence="2" id="KW-1185">Reference proteome</keyword>
<name>A0A7W9YJA1_9ACTN</name>
<dbReference type="Proteomes" id="UP000546642">
    <property type="component" value="Unassembled WGS sequence"/>
</dbReference>
<accession>A0A7W9YJA1</accession>
<sequence length="103" mass="11716">MAITHTIPLDTAEALVDLSYSMKPFGGYTPVHTELVETRRWVSVHELIVRRDSDTTLWVLRYQLGLTEYQDVDLFPAGGPVTVHQVEERQVVTTRYVLAGEET</sequence>
<gene>
    <name evidence="1" type="ORF">HNR23_002286</name>
</gene>
<evidence type="ECO:0000313" key="2">
    <source>
        <dbReference type="Proteomes" id="UP000546642"/>
    </source>
</evidence>